<protein>
    <recommendedName>
        <fullName evidence="6">Coiled-coil domain containing 110</fullName>
    </recommendedName>
</protein>
<sequence length="721" mass="84323">ENVNMVKAEPKSLQSPFSMKEFQYDQKLCTHQPLEASSNIFLGNVVSDVNISHQISLKTVTAGKIEKPLGPNEIKTMNTLKNEYFLKDFAKPKCFLPCTSIEAETINDELILDEPKAPLTFLKYNDELHLTDFNYSTNQLKQELQKPHEQELGHKSELQNVSCKPKISTLFLSSKKLNKSPITLVSLQGNNLNLDKEFNKESEYENLWTFALKRTCSTQEEAESKNKNEFYSTDKCVEGFQFDVFSKTIKDKLQMLDHIEQLQREKEDQLHILSQRILDPGNPKFSEIKAASEYSEKIEVSQNSFKYSEHLQNKMLQLENENITFKADVKHLTVIIQSLREKSSKYEKQIKALAVEKQNMKVRLVKSEEDSKECIKEVKRLLRKCKEFQNQKKTLQEERSQLCIENQYMRQALDDFKIKNQEAQEQMIAATAEKDKHTVVLDSLQKESLVLQETNQKLETKTAQLIQEKTSLEKELVQNQVEIRQLKEKENVTKSEQETLLQSVQLLKEKQFNLEMMLQECANVRQMQQKELEKVQSDKTYAEEKLLTELRNAKAEIDFLKTNLANVDRDQERLSVVVRNITEENRLLKKELQDHKHDVSKYQINIGRLNEDRLLMENHLRTIENERDVLQFEVRHLQKDYINLQDQITALVDEQCKYRYTSGSQEKVHSTYSMDICEEISDYKCTALVHNPQGVYHTLQHLSGLVVFLLLLLFLFTPFWT</sequence>
<evidence type="ECO:0000256" key="1">
    <source>
        <dbReference type="ARBA" id="ARBA00023054"/>
    </source>
</evidence>
<evidence type="ECO:0000256" key="3">
    <source>
        <dbReference type="SAM" id="Phobius"/>
    </source>
</evidence>
<name>A0A7M4ETC7_CROPO</name>
<keyword evidence="3" id="KW-0472">Membrane</keyword>
<feature type="coiled-coil region" evidence="2">
    <location>
        <begin position="308"/>
        <end position="489"/>
    </location>
</feature>
<feature type="coiled-coil region" evidence="2">
    <location>
        <begin position="543"/>
        <end position="654"/>
    </location>
</feature>
<dbReference type="GeneTree" id="ENSGT00950000183866"/>
<dbReference type="Ensembl" id="ENSCPRT00005015934.1">
    <property type="protein sequence ID" value="ENSCPRP00005013567.1"/>
    <property type="gene ID" value="ENSCPRG00005009589.1"/>
</dbReference>
<keyword evidence="5" id="KW-1185">Reference proteome</keyword>
<dbReference type="PANTHER" id="PTHR32083">
    <property type="entry name" value="CILIA AND FLAGELLA-ASSOCIATED PROTEIN 58-RELATED"/>
    <property type="match status" value="1"/>
</dbReference>
<keyword evidence="1 2" id="KW-0175">Coiled coil</keyword>
<keyword evidence="3" id="KW-1133">Transmembrane helix</keyword>
<accession>A0A7M4ETC7</accession>
<keyword evidence="3" id="KW-0812">Transmembrane</keyword>
<dbReference type="PANTHER" id="PTHR32083:SF32">
    <property type="entry name" value="COILED-COIL DOMAIN-CONTAINING PROTEIN 110"/>
    <property type="match status" value="1"/>
</dbReference>
<organism evidence="4 5">
    <name type="scientific">Crocodylus porosus</name>
    <name type="common">Saltwater crocodile</name>
    <name type="synonym">Estuarine crocodile</name>
    <dbReference type="NCBI Taxonomy" id="8502"/>
    <lineage>
        <taxon>Eukaryota</taxon>
        <taxon>Metazoa</taxon>
        <taxon>Chordata</taxon>
        <taxon>Craniata</taxon>
        <taxon>Vertebrata</taxon>
        <taxon>Euteleostomi</taxon>
        <taxon>Archelosauria</taxon>
        <taxon>Archosauria</taxon>
        <taxon>Crocodylia</taxon>
        <taxon>Longirostres</taxon>
        <taxon>Crocodylidae</taxon>
        <taxon>Crocodylus</taxon>
    </lineage>
</organism>
<evidence type="ECO:0000313" key="5">
    <source>
        <dbReference type="Proteomes" id="UP000594220"/>
    </source>
</evidence>
<feature type="transmembrane region" description="Helical" evidence="3">
    <location>
        <begin position="702"/>
        <end position="720"/>
    </location>
</feature>
<proteinExistence type="predicted"/>
<evidence type="ECO:0000313" key="4">
    <source>
        <dbReference type="Ensembl" id="ENSCPRP00005013567.1"/>
    </source>
</evidence>
<dbReference type="AlphaFoldDB" id="A0A7M4ETC7"/>
<evidence type="ECO:0008006" key="6">
    <source>
        <dbReference type="Google" id="ProtNLM"/>
    </source>
</evidence>
<dbReference type="Proteomes" id="UP000594220">
    <property type="component" value="Unplaced"/>
</dbReference>
<reference evidence="4" key="1">
    <citation type="submission" date="2025-08" db="UniProtKB">
        <authorList>
            <consortium name="Ensembl"/>
        </authorList>
    </citation>
    <scope>IDENTIFICATION</scope>
</reference>
<dbReference type="GO" id="GO:0005856">
    <property type="term" value="C:cytoskeleton"/>
    <property type="evidence" value="ECO:0007669"/>
    <property type="project" value="TreeGrafter"/>
</dbReference>
<reference evidence="4" key="2">
    <citation type="submission" date="2025-09" db="UniProtKB">
        <authorList>
            <consortium name="Ensembl"/>
        </authorList>
    </citation>
    <scope>IDENTIFICATION</scope>
</reference>
<evidence type="ECO:0000256" key="2">
    <source>
        <dbReference type="SAM" id="Coils"/>
    </source>
</evidence>